<proteinExistence type="predicted"/>
<gene>
    <name evidence="1" type="ORF">FHW16_004290</name>
</gene>
<evidence type="ECO:0000313" key="1">
    <source>
        <dbReference type="EMBL" id="MBA8880567.1"/>
    </source>
</evidence>
<sequence length="32" mass="3325">MTEFFRLLPNRMASPAEAVAGVVGGLVSVFSA</sequence>
<evidence type="ECO:0000313" key="2">
    <source>
        <dbReference type="Proteomes" id="UP000549052"/>
    </source>
</evidence>
<dbReference type="AlphaFoldDB" id="A0A839EVY1"/>
<accession>A0A839EVY1</accession>
<protein>
    <submittedName>
        <fullName evidence="1">Phage shock protein PspC (Stress-responsive transcriptional regulator)</fullName>
    </submittedName>
</protein>
<keyword evidence="2" id="KW-1185">Reference proteome</keyword>
<organism evidence="1 2">
    <name type="scientific">Phyllobacterium myrsinacearum</name>
    <dbReference type="NCBI Taxonomy" id="28101"/>
    <lineage>
        <taxon>Bacteria</taxon>
        <taxon>Pseudomonadati</taxon>
        <taxon>Pseudomonadota</taxon>
        <taxon>Alphaproteobacteria</taxon>
        <taxon>Hyphomicrobiales</taxon>
        <taxon>Phyllobacteriaceae</taxon>
        <taxon>Phyllobacterium</taxon>
    </lineage>
</organism>
<name>A0A839EVY1_9HYPH</name>
<reference evidence="1 2" key="1">
    <citation type="submission" date="2020-07" db="EMBL/GenBank/DDBJ databases">
        <title>Genomic Encyclopedia of Type Strains, Phase IV (KMG-V): Genome sequencing to study the core and pangenomes of soil and plant-associated prokaryotes.</title>
        <authorList>
            <person name="Whitman W."/>
        </authorList>
    </citation>
    <scope>NUCLEOTIDE SEQUENCE [LARGE SCALE GENOMIC DNA]</scope>
    <source>
        <strain evidence="1 2">AN3</strain>
    </source>
</reference>
<comment type="caution">
    <text evidence="1">The sequence shown here is derived from an EMBL/GenBank/DDBJ whole genome shotgun (WGS) entry which is preliminary data.</text>
</comment>
<dbReference type="Proteomes" id="UP000549052">
    <property type="component" value="Unassembled WGS sequence"/>
</dbReference>
<dbReference type="EMBL" id="JACGXN010000008">
    <property type="protein sequence ID" value="MBA8880567.1"/>
    <property type="molecule type" value="Genomic_DNA"/>
</dbReference>